<gene>
    <name evidence="1" type="ORF">DFR76_103165</name>
</gene>
<comment type="caution">
    <text evidence="1">The sequence shown here is derived from an EMBL/GenBank/DDBJ whole genome shotgun (WGS) entry which is preliminary data.</text>
</comment>
<dbReference type="Pfam" id="PF19420">
    <property type="entry name" value="DDAH_eukar"/>
    <property type="match status" value="1"/>
</dbReference>
<reference evidence="1 2" key="1">
    <citation type="submission" date="2018-07" db="EMBL/GenBank/DDBJ databases">
        <title>Genomic Encyclopedia of Type Strains, Phase IV (KMG-IV): sequencing the most valuable type-strain genomes for metagenomic binning, comparative biology and taxonomic classification.</title>
        <authorList>
            <person name="Goeker M."/>
        </authorList>
    </citation>
    <scope>NUCLEOTIDE SEQUENCE [LARGE SCALE GENOMIC DNA]</scope>
    <source>
        <strain evidence="1 2">DSM 44290</strain>
    </source>
</reference>
<keyword evidence="1" id="KW-0378">Hydrolase</keyword>
<dbReference type="GO" id="GO:0016787">
    <property type="term" value="F:hydrolase activity"/>
    <property type="evidence" value="ECO:0007669"/>
    <property type="project" value="UniProtKB-KW"/>
</dbReference>
<name>A0A370ICG4_9NOCA</name>
<keyword evidence="2" id="KW-1185">Reference proteome</keyword>
<sequence length="293" mass="31400">MTSVATLPAPEPAGVRQPTPRRYLMCRPDHFDVYYAINPWMDVTTPVDRALALAQWENLRATFERHGHSVEVIAGEPGLPDMVFAANGGLVIGDRALSARFANAERVAEGPAYHAWLAGRGLVEVLAAAETNEGEGDFTVVGERILAGTGFRSSPAAHREVERFFGLPVITLELVDPRFYHLDTAVMALADTIAYYPAAFSSASAALLARLYPDAIIATEADAVVLGLNGVCDGKHVFLSDRAVALSEQLRDRGFEPVGIDLSELLKAGGSVKCCTLEMHAARIRTAVAPAMG</sequence>
<accession>A0A370ICG4</accession>
<proteinExistence type="predicted"/>
<dbReference type="RefSeq" id="WP_245997419.1">
    <property type="nucleotide sequence ID" value="NZ_QQBC01000003.1"/>
</dbReference>
<dbReference type="SUPFAM" id="SSF55909">
    <property type="entry name" value="Pentein"/>
    <property type="match status" value="1"/>
</dbReference>
<dbReference type="AlphaFoldDB" id="A0A370ICG4"/>
<dbReference type="Gene3D" id="3.75.10.10">
    <property type="entry name" value="L-arginine/glycine Amidinotransferase, Chain A"/>
    <property type="match status" value="1"/>
</dbReference>
<dbReference type="Proteomes" id="UP000254869">
    <property type="component" value="Unassembled WGS sequence"/>
</dbReference>
<dbReference type="EMBL" id="QQBC01000003">
    <property type="protein sequence ID" value="RDI67094.1"/>
    <property type="molecule type" value="Genomic_DNA"/>
</dbReference>
<dbReference type="NCBIfam" id="NF045659">
    <property type="entry name" value="DiMArgaseDdahMtb"/>
    <property type="match status" value="1"/>
</dbReference>
<dbReference type="STRING" id="1210086.GCA_001613105_04673"/>
<evidence type="ECO:0000313" key="1">
    <source>
        <dbReference type="EMBL" id="RDI67094.1"/>
    </source>
</evidence>
<organism evidence="1 2">
    <name type="scientific">Nocardia pseudobrasiliensis</name>
    <dbReference type="NCBI Taxonomy" id="45979"/>
    <lineage>
        <taxon>Bacteria</taxon>
        <taxon>Bacillati</taxon>
        <taxon>Actinomycetota</taxon>
        <taxon>Actinomycetes</taxon>
        <taxon>Mycobacteriales</taxon>
        <taxon>Nocardiaceae</taxon>
        <taxon>Nocardia</taxon>
    </lineage>
</organism>
<protein>
    <submittedName>
        <fullName evidence="1">N-dimethylarginine dimethylaminohydrolase</fullName>
    </submittedName>
</protein>
<evidence type="ECO:0000313" key="2">
    <source>
        <dbReference type="Proteomes" id="UP000254869"/>
    </source>
</evidence>